<dbReference type="PANTHER" id="PTHR11668:SF300">
    <property type="entry name" value="SERINE_THREONINE-PROTEIN PHOSPHATASE"/>
    <property type="match status" value="1"/>
</dbReference>
<dbReference type="PANTHER" id="PTHR11668">
    <property type="entry name" value="SERINE/THREONINE PROTEIN PHOSPHATASE"/>
    <property type="match status" value="1"/>
</dbReference>
<name>A0ABR4QFQ9_9CEST</name>
<evidence type="ECO:0000256" key="1">
    <source>
        <dbReference type="ARBA" id="ARBA00013081"/>
    </source>
</evidence>
<evidence type="ECO:0000256" key="4">
    <source>
        <dbReference type="ARBA" id="ARBA00022912"/>
    </source>
</evidence>
<dbReference type="Pfam" id="PF16891">
    <property type="entry name" value="STPPase_N"/>
    <property type="match status" value="1"/>
</dbReference>
<dbReference type="Gene3D" id="3.60.21.10">
    <property type="match status" value="1"/>
</dbReference>
<comment type="caution">
    <text evidence="7">The sequence shown here is derived from an EMBL/GenBank/DDBJ whole genome shotgun (WGS) entry which is preliminary data.</text>
</comment>
<keyword evidence="3" id="KW-0378">Hydrolase</keyword>
<proteinExistence type="predicted"/>
<evidence type="ECO:0000313" key="7">
    <source>
        <dbReference type="EMBL" id="KAL5108554.1"/>
    </source>
</evidence>
<keyword evidence="4" id="KW-0904">Protein phosphatase</keyword>
<evidence type="ECO:0000256" key="5">
    <source>
        <dbReference type="ARBA" id="ARBA00023211"/>
    </source>
</evidence>
<dbReference type="SUPFAM" id="SSF56300">
    <property type="entry name" value="Metallo-dependent phosphatases"/>
    <property type="match status" value="1"/>
</dbReference>
<gene>
    <name evidence="7" type="ORF">TcWFU_001959</name>
</gene>
<accession>A0ABR4QFQ9</accession>
<evidence type="ECO:0000259" key="6">
    <source>
        <dbReference type="Pfam" id="PF16891"/>
    </source>
</evidence>
<evidence type="ECO:0000256" key="2">
    <source>
        <dbReference type="ARBA" id="ARBA00022723"/>
    </source>
</evidence>
<dbReference type="Proteomes" id="UP001651158">
    <property type="component" value="Unassembled WGS sequence"/>
</dbReference>
<dbReference type="InterPro" id="IPR029052">
    <property type="entry name" value="Metallo-depent_PP-like"/>
</dbReference>
<dbReference type="InterPro" id="IPR031675">
    <property type="entry name" value="STPPase_N"/>
</dbReference>
<sequence>MQGRTLRSTKDCQRQRWNEQTIQGVVVMARQPSGLNDVTTTEELHHLLDSLIHKLLRGINDPGKYVDVAREHIEVVCSNVVNKLMDEPMMLELECPIAIVGDVHGQFIDLLRIFDRIGLPSNAMLLNTIQFHNFFATTESPLTVCFSPRVSSA</sequence>
<evidence type="ECO:0000256" key="3">
    <source>
        <dbReference type="ARBA" id="ARBA00022801"/>
    </source>
</evidence>
<dbReference type="InterPro" id="IPR050341">
    <property type="entry name" value="PP1_catalytic_subunit"/>
</dbReference>
<feature type="domain" description="Serine-threonine protein phosphatase N-terminal" evidence="6">
    <location>
        <begin position="48"/>
        <end position="94"/>
    </location>
</feature>
<keyword evidence="8" id="KW-1185">Reference proteome</keyword>
<keyword evidence="5" id="KW-0464">Manganese</keyword>
<organism evidence="7 8">
    <name type="scientific">Taenia crassiceps</name>
    <dbReference type="NCBI Taxonomy" id="6207"/>
    <lineage>
        <taxon>Eukaryota</taxon>
        <taxon>Metazoa</taxon>
        <taxon>Spiralia</taxon>
        <taxon>Lophotrochozoa</taxon>
        <taxon>Platyhelminthes</taxon>
        <taxon>Cestoda</taxon>
        <taxon>Eucestoda</taxon>
        <taxon>Cyclophyllidea</taxon>
        <taxon>Taeniidae</taxon>
        <taxon>Taenia</taxon>
    </lineage>
</organism>
<keyword evidence="2" id="KW-0479">Metal-binding</keyword>
<dbReference type="EC" id="3.1.3.16" evidence="1"/>
<evidence type="ECO:0000313" key="8">
    <source>
        <dbReference type="Proteomes" id="UP001651158"/>
    </source>
</evidence>
<protein>
    <recommendedName>
        <fullName evidence="1">protein-serine/threonine phosphatase</fullName>
        <ecNumber evidence="1">3.1.3.16</ecNumber>
    </recommendedName>
</protein>
<reference evidence="7 8" key="1">
    <citation type="journal article" date="2022" name="Front. Cell. Infect. Microbiol.">
        <title>The Genomes of Two Strains of Taenia crassiceps the Animal Model for the Study of Human Cysticercosis.</title>
        <authorList>
            <person name="Bobes R.J."/>
            <person name="Estrada K."/>
            <person name="Rios-Valencia D.G."/>
            <person name="Calderon-Gallegos A."/>
            <person name="de la Torre P."/>
            <person name="Carrero J.C."/>
            <person name="Sanchez-Flores A."/>
            <person name="Laclette J.P."/>
        </authorList>
    </citation>
    <scope>NUCLEOTIDE SEQUENCE [LARGE SCALE GENOMIC DNA]</scope>
    <source>
        <strain evidence="7">WFUcys</strain>
    </source>
</reference>
<dbReference type="EMBL" id="JAKROA010000003">
    <property type="protein sequence ID" value="KAL5108554.1"/>
    <property type="molecule type" value="Genomic_DNA"/>
</dbReference>